<protein>
    <submittedName>
        <fullName evidence="2">Uncharacterized protein</fullName>
    </submittedName>
</protein>
<evidence type="ECO:0000313" key="3">
    <source>
        <dbReference type="Proteomes" id="UP000178315"/>
    </source>
</evidence>
<organism evidence="2 3">
    <name type="scientific">Candidatus Jacksonbacteria bacterium RIFCSPLOWO2_02_FULL_44_20</name>
    <dbReference type="NCBI Taxonomy" id="1798460"/>
    <lineage>
        <taxon>Bacteria</taxon>
        <taxon>Candidatus Jacksoniibacteriota</taxon>
    </lineage>
</organism>
<accession>A0A1G2AAU5</accession>
<keyword evidence="1" id="KW-0472">Membrane</keyword>
<comment type="caution">
    <text evidence="2">The sequence shown here is derived from an EMBL/GenBank/DDBJ whole genome shotgun (WGS) entry which is preliminary data.</text>
</comment>
<name>A0A1G2AAU5_9BACT</name>
<keyword evidence="1" id="KW-0812">Transmembrane</keyword>
<keyword evidence="1" id="KW-1133">Transmembrane helix</keyword>
<feature type="transmembrane region" description="Helical" evidence="1">
    <location>
        <begin position="12"/>
        <end position="30"/>
    </location>
</feature>
<proteinExistence type="predicted"/>
<evidence type="ECO:0000256" key="1">
    <source>
        <dbReference type="SAM" id="Phobius"/>
    </source>
</evidence>
<evidence type="ECO:0000313" key="2">
    <source>
        <dbReference type="EMBL" id="OGY73626.1"/>
    </source>
</evidence>
<gene>
    <name evidence="2" type="ORF">A3H61_00340</name>
</gene>
<sequence length="185" mass="21134">MNLDSRGKMKLYSIISALFALIIVFITLLLPKAEVLISIKERQFKKTYSVILDNTISVPLAPINRIPYSTLTETNAFKEHIITFINEKITSEIDLNSEHLDEDALRYTLEITDKEHAIAELYVDSIILPKIDTAALKKLIRGKKIKEARDNLERLPYIKSSTITLIPEFLGFVPLIGERITITYE</sequence>
<dbReference type="AlphaFoldDB" id="A0A1G2AAU5"/>
<dbReference type="Proteomes" id="UP000178315">
    <property type="component" value="Unassembled WGS sequence"/>
</dbReference>
<dbReference type="EMBL" id="MHJU01000009">
    <property type="protein sequence ID" value="OGY73626.1"/>
    <property type="molecule type" value="Genomic_DNA"/>
</dbReference>
<reference evidence="2 3" key="1">
    <citation type="journal article" date="2016" name="Nat. Commun.">
        <title>Thousands of microbial genomes shed light on interconnected biogeochemical processes in an aquifer system.</title>
        <authorList>
            <person name="Anantharaman K."/>
            <person name="Brown C.T."/>
            <person name="Hug L.A."/>
            <person name="Sharon I."/>
            <person name="Castelle C.J."/>
            <person name="Probst A.J."/>
            <person name="Thomas B.C."/>
            <person name="Singh A."/>
            <person name="Wilkins M.J."/>
            <person name="Karaoz U."/>
            <person name="Brodie E.L."/>
            <person name="Williams K.H."/>
            <person name="Hubbard S.S."/>
            <person name="Banfield J.F."/>
        </authorList>
    </citation>
    <scope>NUCLEOTIDE SEQUENCE [LARGE SCALE GENOMIC DNA]</scope>
</reference>